<keyword evidence="1" id="KW-1133">Transmembrane helix</keyword>
<feature type="transmembrane region" description="Helical" evidence="1">
    <location>
        <begin position="130"/>
        <end position="150"/>
    </location>
</feature>
<sequence length="187" mass="18947">MEIAIGVFLAAAWAAQVGTARELVAHLATSLGRSSGLLLVALISAILTSAFTAMAGAWFAQQLIGAERAALIAGVLALSAAMLLGNRSLTLAKEPTRSLGAIFLVLLARQALDPARLLIFAGAAMIADPIPAGFGGSIGSAAMLLTAWSVPQQALGKRAALILRVTLAVLALVVAAMVLWIGLNIGA</sequence>
<evidence type="ECO:0008006" key="4">
    <source>
        <dbReference type="Google" id="ProtNLM"/>
    </source>
</evidence>
<name>A0A850HDL3_9SPHN</name>
<dbReference type="EMBL" id="JABWTA010000001">
    <property type="protein sequence ID" value="NVE95909.1"/>
    <property type="molecule type" value="Genomic_DNA"/>
</dbReference>
<evidence type="ECO:0000313" key="3">
    <source>
        <dbReference type="Proteomes" id="UP000546031"/>
    </source>
</evidence>
<dbReference type="RefSeq" id="WP_176274086.1">
    <property type="nucleotide sequence ID" value="NZ_JABWTA010000001.1"/>
</dbReference>
<feature type="transmembrane region" description="Helical" evidence="1">
    <location>
        <begin position="71"/>
        <end position="89"/>
    </location>
</feature>
<feature type="transmembrane region" description="Helical" evidence="1">
    <location>
        <begin position="162"/>
        <end position="183"/>
    </location>
</feature>
<organism evidence="2 3">
    <name type="scientific">Altererythrobacter lutimaris</name>
    <dbReference type="NCBI Taxonomy" id="2743979"/>
    <lineage>
        <taxon>Bacteria</taxon>
        <taxon>Pseudomonadati</taxon>
        <taxon>Pseudomonadota</taxon>
        <taxon>Alphaproteobacteria</taxon>
        <taxon>Sphingomonadales</taxon>
        <taxon>Erythrobacteraceae</taxon>
        <taxon>Altererythrobacter</taxon>
    </lineage>
</organism>
<protein>
    <recommendedName>
        <fullName evidence="4">GDT1 family protein</fullName>
    </recommendedName>
</protein>
<evidence type="ECO:0000256" key="1">
    <source>
        <dbReference type="SAM" id="Phobius"/>
    </source>
</evidence>
<proteinExistence type="predicted"/>
<keyword evidence="3" id="KW-1185">Reference proteome</keyword>
<evidence type="ECO:0000313" key="2">
    <source>
        <dbReference type="EMBL" id="NVE95909.1"/>
    </source>
</evidence>
<accession>A0A850HDL3</accession>
<keyword evidence="1" id="KW-0812">Transmembrane</keyword>
<dbReference type="AlphaFoldDB" id="A0A850HDL3"/>
<reference evidence="2 3" key="1">
    <citation type="submission" date="2020-06" db="EMBL/GenBank/DDBJ databases">
        <title>Altererythrobacter lutimaris sp. nov., a marine bacterium isolated from a tidal flat.</title>
        <authorList>
            <person name="Kim D."/>
            <person name="Yoo Y."/>
            <person name="Kim J.-J."/>
        </authorList>
    </citation>
    <scope>NUCLEOTIDE SEQUENCE [LARGE SCALE GENOMIC DNA]</scope>
    <source>
        <strain evidence="2 3">JGD-16</strain>
    </source>
</reference>
<dbReference type="Proteomes" id="UP000546031">
    <property type="component" value="Unassembled WGS sequence"/>
</dbReference>
<feature type="transmembrane region" description="Helical" evidence="1">
    <location>
        <begin position="36"/>
        <end position="59"/>
    </location>
</feature>
<gene>
    <name evidence="2" type="ORF">HUO12_13475</name>
</gene>
<keyword evidence="1" id="KW-0472">Membrane</keyword>
<comment type="caution">
    <text evidence="2">The sequence shown here is derived from an EMBL/GenBank/DDBJ whole genome shotgun (WGS) entry which is preliminary data.</text>
</comment>